<keyword evidence="1" id="KW-0812">Transmembrane</keyword>
<evidence type="ECO:0008006" key="4">
    <source>
        <dbReference type="Google" id="ProtNLM"/>
    </source>
</evidence>
<dbReference type="EMBL" id="LT629736">
    <property type="protein sequence ID" value="SDS28165.1"/>
    <property type="molecule type" value="Genomic_DNA"/>
</dbReference>
<gene>
    <name evidence="2" type="ORF">SAMN05216421_1236</name>
</gene>
<dbReference type="InterPro" id="IPR016024">
    <property type="entry name" value="ARM-type_fold"/>
</dbReference>
<dbReference type="InterPro" id="IPR011989">
    <property type="entry name" value="ARM-like"/>
</dbReference>
<proteinExistence type="predicted"/>
<organism evidence="2 3">
    <name type="scientific">Halopseudomonas xinjiangensis</name>
    <dbReference type="NCBI Taxonomy" id="487184"/>
    <lineage>
        <taxon>Bacteria</taxon>
        <taxon>Pseudomonadati</taxon>
        <taxon>Pseudomonadota</taxon>
        <taxon>Gammaproteobacteria</taxon>
        <taxon>Pseudomonadales</taxon>
        <taxon>Pseudomonadaceae</taxon>
        <taxon>Halopseudomonas</taxon>
    </lineage>
</organism>
<evidence type="ECO:0000256" key="1">
    <source>
        <dbReference type="SAM" id="Phobius"/>
    </source>
</evidence>
<keyword evidence="1" id="KW-0472">Membrane</keyword>
<keyword evidence="1" id="KW-1133">Transmembrane helix</keyword>
<reference evidence="3" key="1">
    <citation type="submission" date="2016-10" db="EMBL/GenBank/DDBJ databases">
        <authorList>
            <person name="Varghese N."/>
            <person name="Submissions S."/>
        </authorList>
    </citation>
    <scope>NUCLEOTIDE SEQUENCE [LARGE SCALE GENOMIC DNA]</scope>
    <source>
        <strain evidence="3">NRRL B-51270</strain>
    </source>
</reference>
<dbReference type="Gene3D" id="1.25.10.10">
    <property type="entry name" value="Leucine-rich Repeat Variant"/>
    <property type="match status" value="1"/>
</dbReference>
<protein>
    <recommendedName>
        <fullName evidence="4">HEAT repeat domain-containing protein</fullName>
    </recommendedName>
</protein>
<evidence type="ECO:0000313" key="3">
    <source>
        <dbReference type="Proteomes" id="UP000243207"/>
    </source>
</evidence>
<feature type="transmembrane region" description="Helical" evidence="1">
    <location>
        <begin position="6"/>
        <end position="28"/>
    </location>
</feature>
<accession>A0A1H1QXZ3</accession>
<dbReference type="SUPFAM" id="SSF48371">
    <property type="entry name" value="ARM repeat"/>
    <property type="match status" value="1"/>
</dbReference>
<dbReference type="AlphaFoldDB" id="A0A1H1QXZ3"/>
<dbReference type="STRING" id="487184.SAMN05216421_1236"/>
<evidence type="ECO:0000313" key="2">
    <source>
        <dbReference type="EMBL" id="SDS28165.1"/>
    </source>
</evidence>
<dbReference type="Proteomes" id="UP000243207">
    <property type="component" value="Chromosome I"/>
</dbReference>
<name>A0A1H1QXZ3_9GAMM</name>
<keyword evidence="3" id="KW-1185">Reference proteome</keyword>
<dbReference type="Pfam" id="PF13646">
    <property type="entry name" value="HEAT_2"/>
    <property type="match status" value="1"/>
</dbReference>
<sequence>MRIAVYSAIVLTLITLAIMLQVVALSELGNRRARRRKTFNESWRPFLALCSISDGLPSAPPKLARRDRLWWVLQWNRLQQHLRGTARERMNAALDALGMGPYVLELLRGGVRKRLIALTCLRYFGSLRHWDAIAALLDHRNAILALAAAQTLIAIDATRAMEVVLPIALKRQDWALPRLAALCQYAEPAAVTPALLATMYAADEPQRHRLASLMTFAEPRLTGPWARLQLDSEAAADLLQTALRCLGAINDPRDRTRILAQFDHTDANVRLVAVQTFRYQADPDDAEWLIGMLTDLSWWVRQAAADAVASLPGYSDAKLLELAETFPDRYGQDALRRVIAERRE</sequence>